<comment type="caution">
    <text evidence="1">The sequence shown here is derived from an EMBL/GenBank/DDBJ whole genome shotgun (WGS) entry which is preliminary data.</text>
</comment>
<accession>A0A8X6QSL4</accession>
<proteinExistence type="predicted"/>
<dbReference type="EMBL" id="BMAW01083468">
    <property type="protein sequence ID" value="GFU34195.1"/>
    <property type="molecule type" value="Genomic_DNA"/>
</dbReference>
<organism evidence="1 2">
    <name type="scientific">Nephila pilipes</name>
    <name type="common">Giant wood spider</name>
    <name type="synonym">Nephila maculata</name>
    <dbReference type="NCBI Taxonomy" id="299642"/>
    <lineage>
        <taxon>Eukaryota</taxon>
        <taxon>Metazoa</taxon>
        <taxon>Ecdysozoa</taxon>
        <taxon>Arthropoda</taxon>
        <taxon>Chelicerata</taxon>
        <taxon>Arachnida</taxon>
        <taxon>Araneae</taxon>
        <taxon>Araneomorphae</taxon>
        <taxon>Entelegynae</taxon>
        <taxon>Araneoidea</taxon>
        <taxon>Nephilidae</taxon>
        <taxon>Nephila</taxon>
    </lineage>
</organism>
<dbReference type="AlphaFoldDB" id="A0A8X6QSL4"/>
<sequence length="117" mass="13629">MKIKSNHDMAANILRMPKHIPLSTKRIRQLVIDKRKELRDISQYTFSNFSLSLSSSAKSKISHSPMTINSKLQRYNKDLKSIEDNAFITKECHRVTIGLLPQNNGQEENIFVFRRKL</sequence>
<reference evidence="1" key="1">
    <citation type="submission" date="2020-08" db="EMBL/GenBank/DDBJ databases">
        <title>Multicomponent nature underlies the extraordinary mechanical properties of spider dragline silk.</title>
        <authorList>
            <person name="Kono N."/>
            <person name="Nakamura H."/>
            <person name="Mori M."/>
            <person name="Yoshida Y."/>
            <person name="Ohtoshi R."/>
            <person name="Malay A.D."/>
            <person name="Moran D.A.P."/>
            <person name="Tomita M."/>
            <person name="Numata K."/>
            <person name="Arakawa K."/>
        </authorList>
    </citation>
    <scope>NUCLEOTIDE SEQUENCE</scope>
</reference>
<name>A0A8X6QSL4_NEPPI</name>
<keyword evidence="2" id="KW-1185">Reference proteome</keyword>
<evidence type="ECO:0000313" key="1">
    <source>
        <dbReference type="EMBL" id="GFU34195.1"/>
    </source>
</evidence>
<dbReference type="Proteomes" id="UP000887013">
    <property type="component" value="Unassembled WGS sequence"/>
</dbReference>
<protein>
    <submittedName>
        <fullName evidence="1">Uncharacterized protein</fullName>
    </submittedName>
</protein>
<evidence type="ECO:0000313" key="2">
    <source>
        <dbReference type="Proteomes" id="UP000887013"/>
    </source>
</evidence>
<gene>
    <name evidence="1" type="ORF">NPIL_355351</name>
</gene>